<evidence type="ECO:0000256" key="1">
    <source>
        <dbReference type="PROSITE-ProRule" id="PRU01076"/>
    </source>
</evidence>
<dbReference type="Pfam" id="PF04014">
    <property type="entry name" value="MazE_antitoxin"/>
    <property type="match status" value="1"/>
</dbReference>
<dbReference type="PROSITE" id="PS51740">
    <property type="entry name" value="SPOVT_ABRB"/>
    <property type="match status" value="1"/>
</dbReference>
<dbReference type="Gene3D" id="2.10.260.10">
    <property type="match status" value="1"/>
</dbReference>
<sequence length="80" mass="8691">MQVEVVKWGNSTAVRLPAAILKVVKVALGDQLELTTTEDGKIVLQPVRHEYRLDDLLAGITKANRHASVDFGAPVGREGQ</sequence>
<dbReference type="RefSeq" id="WP_173132481.1">
    <property type="nucleotide sequence ID" value="NZ_JABRWJ010000011.1"/>
</dbReference>
<keyword evidence="1 3" id="KW-0238">DNA-binding</keyword>
<protein>
    <submittedName>
        <fullName evidence="3">AbrB/MazE/SpoVT family DNA-binding domain-containing protein</fullName>
    </submittedName>
</protein>
<name>A0ABX2ERZ8_9BURK</name>
<dbReference type="InterPro" id="IPR007159">
    <property type="entry name" value="SpoVT-AbrB_dom"/>
</dbReference>
<keyword evidence="4" id="KW-1185">Reference proteome</keyword>
<dbReference type="InterPro" id="IPR039052">
    <property type="entry name" value="Antitox_PemI-like"/>
</dbReference>
<dbReference type="PANTHER" id="PTHR40516">
    <property type="entry name" value="ANTITOXIN CHPS-RELATED"/>
    <property type="match status" value="1"/>
</dbReference>
<proteinExistence type="predicted"/>
<evidence type="ECO:0000313" key="3">
    <source>
        <dbReference type="EMBL" id="NRF71406.1"/>
    </source>
</evidence>
<comment type="caution">
    <text evidence="3">The sequence shown here is derived from an EMBL/GenBank/DDBJ whole genome shotgun (WGS) entry which is preliminary data.</text>
</comment>
<dbReference type="Proteomes" id="UP000737171">
    <property type="component" value="Unassembled WGS sequence"/>
</dbReference>
<dbReference type="SUPFAM" id="SSF89447">
    <property type="entry name" value="AbrB/MazE/MraZ-like"/>
    <property type="match status" value="1"/>
</dbReference>
<dbReference type="PANTHER" id="PTHR40516:SF1">
    <property type="entry name" value="ANTITOXIN CHPS-RELATED"/>
    <property type="match status" value="1"/>
</dbReference>
<gene>
    <name evidence="3" type="ORF">HLB44_30915</name>
</gene>
<organism evidence="3 4">
    <name type="scientific">Pseudaquabacterium terrae</name>
    <dbReference type="NCBI Taxonomy" id="2732868"/>
    <lineage>
        <taxon>Bacteria</taxon>
        <taxon>Pseudomonadati</taxon>
        <taxon>Pseudomonadota</taxon>
        <taxon>Betaproteobacteria</taxon>
        <taxon>Burkholderiales</taxon>
        <taxon>Sphaerotilaceae</taxon>
        <taxon>Pseudaquabacterium</taxon>
    </lineage>
</organism>
<evidence type="ECO:0000313" key="4">
    <source>
        <dbReference type="Proteomes" id="UP000737171"/>
    </source>
</evidence>
<reference evidence="3 4" key="1">
    <citation type="submission" date="2020-05" db="EMBL/GenBank/DDBJ databases">
        <title>Aquincola sp. isolate from soil.</title>
        <authorList>
            <person name="Han J."/>
            <person name="Kim D.-U."/>
        </authorList>
    </citation>
    <scope>NUCLEOTIDE SEQUENCE [LARGE SCALE GENOMIC DNA]</scope>
    <source>
        <strain evidence="3 4">S2</strain>
    </source>
</reference>
<dbReference type="SMART" id="SM00966">
    <property type="entry name" value="SpoVT_AbrB"/>
    <property type="match status" value="1"/>
</dbReference>
<evidence type="ECO:0000259" key="2">
    <source>
        <dbReference type="PROSITE" id="PS51740"/>
    </source>
</evidence>
<dbReference type="EMBL" id="JABRWJ010000011">
    <property type="protein sequence ID" value="NRF71406.1"/>
    <property type="molecule type" value="Genomic_DNA"/>
</dbReference>
<dbReference type="InterPro" id="IPR037914">
    <property type="entry name" value="SpoVT-AbrB_sf"/>
</dbReference>
<dbReference type="GO" id="GO:0003677">
    <property type="term" value="F:DNA binding"/>
    <property type="evidence" value="ECO:0007669"/>
    <property type="project" value="UniProtKB-KW"/>
</dbReference>
<accession>A0ABX2ERZ8</accession>
<feature type="domain" description="SpoVT-AbrB" evidence="2">
    <location>
        <begin position="3"/>
        <end position="49"/>
    </location>
</feature>